<dbReference type="InterPro" id="IPR053876">
    <property type="entry name" value="Phage_int_M"/>
</dbReference>
<evidence type="ECO:0000256" key="2">
    <source>
        <dbReference type="ARBA" id="ARBA00022908"/>
    </source>
</evidence>
<dbReference type="OrthoDB" id="7298605at2"/>
<dbReference type="InterPro" id="IPR011010">
    <property type="entry name" value="DNA_brk_join_enz"/>
</dbReference>
<dbReference type="Proteomes" id="UP000196655">
    <property type="component" value="Unassembled WGS sequence"/>
</dbReference>
<reference evidence="9" key="1">
    <citation type="submission" date="2017-05" db="EMBL/GenBank/DDBJ databases">
        <authorList>
            <person name="Macchi M."/>
            <person name="Festa S."/>
            <person name="Coppotelli B.M."/>
            <person name="Morelli I.S."/>
        </authorList>
    </citation>
    <scope>NUCLEOTIDE SEQUENCE [LARGE SCALE GENOMIC DNA]</scope>
    <source>
        <strain evidence="9">I</strain>
    </source>
</reference>
<feature type="domain" description="Core-binding (CB)" evidence="7">
    <location>
        <begin position="134"/>
        <end position="215"/>
    </location>
</feature>
<evidence type="ECO:0000313" key="9">
    <source>
        <dbReference type="Proteomes" id="UP000196655"/>
    </source>
</evidence>
<evidence type="ECO:0000256" key="1">
    <source>
        <dbReference type="ARBA" id="ARBA00008857"/>
    </source>
</evidence>
<protein>
    <recommendedName>
        <fullName evidence="10">Tyr recombinase domain-containing protein</fullName>
    </recommendedName>
</protein>
<gene>
    <name evidence="8" type="ORF">BWR60_07530</name>
</gene>
<dbReference type="InterPro" id="IPR038488">
    <property type="entry name" value="Integrase_DNA-bd_sf"/>
</dbReference>
<keyword evidence="3 5" id="KW-0238">DNA-binding</keyword>
<accession>A0A211ZRB2</accession>
<name>A0A211ZRB2_9PROT</name>
<evidence type="ECO:0008006" key="10">
    <source>
        <dbReference type="Google" id="ProtNLM"/>
    </source>
</evidence>
<keyword evidence="2" id="KW-0229">DNA integration</keyword>
<dbReference type="InterPro" id="IPR010998">
    <property type="entry name" value="Integrase_recombinase_N"/>
</dbReference>
<comment type="similarity">
    <text evidence="1">Belongs to the 'phage' integrase family.</text>
</comment>
<dbReference type="PROSITE" id="PS51898">
    <property type="entry name" value="TYR_RECOMBINASE"/>
    <property type="match status" value="1"/>
</dbReference>
<dbReference type="InterPro" id="IPR002104">
    <property type="entry name" value="Integrase_catalytic"/>
</dbReference>
<evidence type="ECO:0000256" key="5">
    <source>
        <dbReference type="PROSITE-ProRule" id="PRU01248"/>
    </source>
</evidence>
<keyword evidence="4" id="KW-0233">DNA recombination</keyword>
<dbReference type="GO" id="GO:0003677">
    <property type="term" value="F:DNA binding"/>
    <property type="evidence" value="ECO:0007669"/>
    <property type="project" value="UniProtKB-UniRule"/>
</dbReference>
<dbReference type="Pfam" id="PF00589">
    <property type="entry name" value="Phage_integrase"/>
    <property type="match status" value="1"/>
</dbReference>
<dbReference type="InterPro" id="IPR050808">
    <property type="entry name" value="Phage_Integrase"/>
</dbReference>
<dbReference type="Pfam" id="PF22022">
    <property type="entry name" value="Phage_int_M"/>
    <property type="match status" value="1"/>
</dbReference>
<dbReference type="PANTHER" id="PTHR30629:SF2">
    <property type="entry name" value="PROPHAGE INTEGRASE INTS-RELATED"/>
    <property type="match status" value="1"/>
</dbReference>
<evidence type="ECO:0000259" key="6">
    <source>
        <dbReference type="PROSITE" id="PS51898"/>
    </source>
</evidence>
<dbReference type="Gene3D" id="3.30.160.390">
    <property type="entry name" value="Integrase, DNA-binding domain"/>
    <property type="match status" value="1"/>
</dbReference>
<evidence type="ECO:0000259" key="7">
    <source>
        <dbReference type="PROSITE" id="PS51900"/>
    </source>
</evidence>
<feature type="domain" description="Tyr recombinase" evidence="6">
    <location>
        <begin position="236"/>
        <end position="439"/>
    </location>
</feature>
<dbReference type="InterPro" id="IPR013762">
    <property type="entry name" value="Integrase-like_cat_sf"/>
</dbReference>
<dbReference type="Gene3D" id="1.10.150.130">
    <property type="match status" value="1"/>
</dbReference>
<dbReference type="SUPFAM" id="SSF56349">
    <property type="entry name" value="DNA breaking-rejoining enzymes"/>
    <property type="match status" value="1"/>
</dbReference>
<dbReference type="Pfam" id="PF13356">
    <property type="entry name" value="Arm-DNA-bind_3"/>
    <property type="match status" value="1"/>
</dbReference>
<dbReference type="EMBL" id="NHON01000010">
    <property type="protein sequence ID" value="OWJ67821.1"/>
    <property type="molecule type" value="Genomic_DNA"/>
</dbReference>
<comment type="caution">
    <text evidence="8">The sequence shown here is derived from an EMBL/GenBank/DDBJ whole genome shotgun (WGS) entry which is preliminary data.</text>
</comment>
<sequence>MFSASWFHRVTRRCARLRTRLQPLMQPKNGCAPMASKRLSEQAIEKMKAPETGRVQVYDALVPGLVLRVSSTARTWSYLYRINGAAKRLSLGEWPGMGVALARERAGDAAKMVQRGEDPVAIKRAKAEAARTAKTMAQLVDDFIAQHIKRNMRGGAKEAERLLTKNVVPALGKKLAKDVTAADVRGLLDGMARRDAAVSANRTRTVLHKLFDWAMERDIVTANVVKRVAPVTAETPKDRVLSDAELVEVWHAAGKLGWPFGNVIRLLMVTAARRSEIAELERTEVASDGQSIVIGAERMKAGLPHVIALSSLAQAELAAAPMTHQPNTNPPKPSVHVFTTNGTTPVSGWSRAKQRIDKFILDARRDDMKRHGADPADAQAMPDWTVHDLRRTAATGMARLGIDFMVIGAVLAHSQRRHVGITATYARHRFDAEKKRALEAWGAHVERIMSGQADNVIPFAAPQST</sequence>
<evidence type="ECO:0000313" key="8">
    <source>
        <dbReference type="EMBL" id="OWJ67821.1"/>
    </source>
</evidence>
<dbReference type="PROSITE" id="PS51900">
    <property type="entry name" value="CB"/>
    <property type="match status" value="1"/>
</dbReference>
<keyword evidence="9" id="KW-1185">Reference proteome</keyword>
<dbReference type="Gene3D" id="1.10.443.10">
    <property type="entry name" value="Intergrase catalytic core"/>
    <property type="match status" value="1"/>
</dbReference>
<dbReference type="InterPro" id="IPR025166">
    <property type="entry name" value="Integrase_DNA_bind_dom"/>
</dbReference>
<dbReference type="GO" id="GO:0006310">
    <property type="term" value="P:DNA recombination"/>
    <property type="evidence" value="ECO:0007669"/>
    <property type="project" value="UniProtKB-KW"/>
</dbReference>
<evidence type="ECO:0000256" key="3">
    <source>
        <dbReference type="ARBA" id="ARBA00023125"/>
    </source>
</evidence>
<evidence type="ECO:0000256" key="4">
    <source>
        <dbReference type="ARBA" id="ARBA00023172"/>
    </source>
</evidence>
<dbReference type="PANTHER" id="PTHR30629">
    <property type="entry name" value="PROPHAGE INTEGRASE"/>
    <property type="match status" value="1"/>
</dbReference>
<organism evidence="8 9">
    <name type="scientific">Inquilinus limosus</name>
    <dbReference type="NCBI Taxonomy" id="171674"/>
    <lineage>
        <taxon>Bacteria</taxon>
        <taxon>Pseudomonadati</taxon>
        <taxon>Pseudomonadota</taxon>
        <taxon>Alphaproteobacteria</taxon>
        <taxon>Rhodospirillales</taxon>
        <taxon>Rhodospirillaceae</taxon>
        <taxon>Inquilinus</taxon>
    </lineage>
</organism>
<dbReference type="InterPro" id="IPR044068">
    <property type="entry name" value="CB"/>
</dbReference>
<proteinExistence type="inferred from homology"/>
<dbReference type="AlphaFoldDB" id="A0A211ZRB2"/>
<dbReference type="GO" id="GO:0015074">
    <property type="term" value="P:DNA integration"/>
    <property type="evidence" value="ECO:0007669"/>
    <property type="project" value="UniProtKB-KW"/>
</dbReference>